<feature type="domain" description="Chorismate mutase" evidence="6">
    <location>
        <begin position="176"/>
        <end position="277"/>
    </location>
</feature>
<evidence type="ECO:0000256" key="4">
    <source>
        <dbReference type="ARBA" id="ARBA00023235"/>
    </source>
</evidence>
<dbReference type="GO" id="GO:0004106">
    <property type="term" value="F:chorismate mutase activity"/>
    <property type="evidence" value="ECO:0007669"/>
    <property type="project" value="UniProtKB-EC"/>
</dbReference>
<dbReference type="GO" id="GO:0046417">
    <property type="term" value="P:chorismate metabolic process"/>
    <property type="evidence" value="ECO:0007669"/>
    <property type="project" value="InterPro"/>
</dbReference>
<evidence type="ECO:0000256" key="2">
    <source>
        <dbReference type="ARBA" id="ARBA00012404"/>
    </source>
</evidence>
<comment type="pathway">
    <text evidence="1">Metabolic intermediate biosynthesis; prephenate biosynthesis; prephenate from chorismate: step 1/1.</text>
</comment>
<name>A0A6C0VVG9_RADSI</name>
<keyword evidence="4" id="KW-0413">Isomerase</keyword>
<keyword evidence="3 5" id="KW-0732">Signal</keyword>
<sequence length="374" mass="42299">MKGLLPSFPFSALFFCLLPSGNCNSEALLVRLVNDRLDLARDVAWFKFTQKPKKPIDDFKREGELLEQVVAEATAVGIDPQFAHKFFDNQMIANKVIQKAYWALWERDPSQLPKGSAPDLLTVTRPKVTEVTNELTRALIPLLETHKSANRSDRRECQKLVNEAAEGAFREGDRAAEPRRRLAFLTATANVCPDGEMEAVLANLVEITNERLDLALSVVWFKFSQEPKRPIDDPQREAQVLESVSGQAQKAGIQTRFARNFFRDQMIANKTIQRAYEAIWSADESKMPEGTAPSLAGETRLRVDQTNAELIEALASVEEVRRDGRCADLVLRQSKEAIKFGRRANESGREKASFESIGHICWHRFEEDVRARNN</sequence>
<evidence type="ECO:0000256" key="1">
    <source>
        <dbReference type="ARBA" id="ARBA00004817"/>
    </source>
</evidence>
<evidence type="ECO:0000256" key="5">
    <source>
        <dbReference type="SAM" id="SignalP"/>
    </source>
</evidence>
<dbReference type="PROSITE" id="PS51168">
    <property type="entry name" value="CHORISMATE_MUT_2"/>
    <property type="match status" value="2"/>
</dbReference>
<dbReference type="PANTHER" id="PTHR38041:SF2">
    <property type="entry name" value="SECRETED CHORISMATE MUTASE"/>
    <property type="match status" value="1"/>
</dbReference>
<dbReference type="EC" id="5.4.99.5" evidence="2"/>
<dbReference type="EMBL" id="MN176124">
    <property type="protein sequence ID" value="QIC04081.1"/>
    <property type="molecule type" value="mRNA"/>
</dbReference>
<dbReference type="InterPro" id="IPR036263">
    <property type="entry name" value="Chorismate_II_sf"/>
</dbReference>
<dbReference type="InterPro" id="IPR051331">
    <property type="entry name" value="Chorismate_mutase-related"/>
</dbReference>
<evidence type="ECO:0000256" key="3">
    <source>
        <dbReference type="ARBA" id="ARBA00022729"/>
    </source>
</evidence>
<dbReference type="AlphaFoldDB" id="A0A6C0VVG9"/>
<reference evidence="7" key="1">
    <citation type="submission" date="2019-07" db="EMBL/GenBank/DDBJ databases">
        <authorList>
            <person name="Li J.-Y."/>
        </authorList>
    </citation>
    <scope>NUCLEOTIDE SEQUENCE</scope>
</reference>
<gene>
    <name evidence="7" type="primary">cm</name>
</gene>
<feature type="signal peptide" evidence="5">
    <location>
        <begin position="1"/>
        <end position="23"/>
    </location>
</feature>
<dbReference type="InterPro" id="IPR008240">
    <property type="entry name" value="Chorismate_mutase_periplasmic"/>
</dbReference>
<dbReference type="SMART" id="SM00830">
    <property type="entry name" value="CM_2"/>
    <property type="match status" value="2"/>
</dbReference>
<proteinExistence type="evidence at transcript level"/>
<dbReference type="GO" id="GO:0009697">
    <property type="term" value="P:salicylic acid biosynthetic process"/>
    <property type="evidence" value="ECO:0007669"/>
    <property type="project" value="TreeGrafter"/>
</dbReference>
<dbReference type="NCBIfam" id="TIGR01806">
    <property type="entry name" value="CM_mono2"/>
    <property type="match status" value="2"/>
</dbReference>
<evidence type="ECO:0000313" key="7">
    <source>
        <dbReference type="EMBL" id="QIC04081.1"/>
    </source>
</evidence>
<dbReference type="PANTHER" id="PTHR38041">
    <property type="entry name" value="CHORISMATE MUTASE"/>
    <property type="match status" value="1"/>
</dbReference>
<evidence type="ECO:0000259" key="6">
    <source>
        <dbReference type="PROSITE" id="PS51168"/>
    </source>
</evidence>
<dbReference type="UniPathway" id="UPA00120">
    <property type="reaction ID" value="UER00203"/>
</dbReference>
<dbReference type="Gene3D" id="1.20.59.10">
    <property type="entry name" value="Chorismate mutase"/>
    <property type="match status" value="2"/>
</dbReference>
<dbReference type="SUPFAM" id="SSF48600">
    <property type="entry name" value="Chorismate mutase II"/>
    <property type="match status" value="2"/>
</dbReference>
<dbReference type="InterPro" id="IPR002701">
    <property type="entry name" value="CM_II_prokaryot"/>
</dbReference>
<feature type="chain" id="PRO_5025467139" description="chorismate mutase" evidence="5">
    <location>
        <begin position="24"/>
        <end position="374"/>
    </location>
</feature>
<organism evidence="7">
    <name type="scientific">Radopholus similis</name>
    <name type="common">Burrowing nematode worm</name>
    <name type="synonym">Tylenchus similis</name>
    <dbReference type="NCBI Taxonomy" id="46012"/>
    <lineage>
        <taxon>Eukaryota</taxon>
        <taxon>Metazoa</taxon>
        <taxon>Ecdysozoa</taxon>
        <taxon>Nematoda</taxon>
        <taxon>Chromadorea</taxon>
        <taxon>Rhabditida</taxon>
        <taxon>Tylenchina</taxon>
        <taxon>Tylenchomorpha</taxon>
        <taxon>Tylenchoidea</taxon>
        <taxon>Pratylenchidae</taxon>
        <taxon>Radopholinae</taxon>
        <taxon>Radopholus</taxon>
    </lineage>
</organism>
<dbReference type="Pfam" id="PF01817">
    <property type="entry name" value="CM_2"/>
    <property type="match status" value="2"/>
</dbReference>
<accession>A0A6C0VVG9</accession>
<feature type="domain" description="Chorismate mutase" evidence="6">
    <location>
        <begin position="1"/>
        <end position="102"/>
    </location>
</feature>
<dbReference type="InterPro" id="IPR036979">
    <property type="entry name" value="CM_dom_sf"/>
</dbReference>
<protein>
    <recommendedName>
        <fullName evidence="2">chorismate mutase</fullName>
        <ecNumber evidence="2">5.4.99.5</ecNumber>
    </recommendedName>
</protein>